<evidence type="ECO:0000259" key="2">
    <source>
        <dbReference type="Pfam" id="PF13229"/>
    </source>
</evidence>
<dbReference type="Pfam" id="PF13229">
    <property type="entry name" value="Beta_helix"/>
    <property type="match status" value="1"/>
</dbReference>
<feature type="chain" id="PRO_5047279486" evidence="1">
    <location>
        <begin position="18"/>
        <end position="368"/>
    </location>
</feature>
<name>A0ABN6H8Q0_9BACT</name>
<proteinExistence type="predicted"/>
<accession>A0ABN6H8Q0</accession>
<feature type="signal peptide" evidence="1">
    <location>
        <begin position="1"/>
        <end position="17"/>
    </location>
</feature>
<feature type="domain" description="Right handed beta helix" evidence="2">
    <location>
        <begin position="81"/>
        <end position="247"/>
    </location>
</feature>
<dbReference type="Gene3D" id="2.160.20.10">
    <property type="entry name" value="Single-stranded right-handed beta-helix, Pectin lyase-like"/>
    <property type="match status" value="1"/>
</dbReference>
<dbReference type="RefSeq" id="WP_338685393.1">
    <property type="nucleotide sequence ID" value="NZ_AP024702.1"/>
</dbReference>
<dbReference type="Proteomes" id="UP001374893">
    <property type="component" value="Chromosome"/>
</dbReference>
<evidence type="ECO:0000256" key="1">
    <source>
        <dbReference type="SAM" id="SignalP"/>
    </source>
</evidence>
<keyword evidence="4" id="KW-1185">Reference proteome</keyword>
<evidence type="ECO:0000313" key="4">
    <source>
        <dbReference type="Proteomes" id="UP001374893"/>
    </source>
</evidence>
<dbReference type="InterPro" id="IPR006626">
    <property type="entry name" value="PbH1"/>
</dbReference>
<dbReference type="InterPro" id="IPR012334">
    <property type="entry name" value="Pectin_lyas_fold"/>
</dbReference>
<dbReference type="Pfam" id="PF14592">
    <property type="entry name" value="Chondroitinas_B"/>
    <property type="match status" value="1"/>
</dbReference>
<dbReference type="InterPro" id="IPR039448">
    <property type="entry name" value="Beta_helix"/>
</dbReference>
<dbReference type="SMART" id="SM00710">
    <property type="entry name" value="PbH1"/>
    <property type="match status" value="6"/>
</dbReference>
<protein>
    <submittedName>
        <fullName evidence="3">Chondroitinase B</fullName>
    </submittedName>
</protein>
<evidence type="ECO:0000313" key="3">
    <source>
        <dbReference type="EMBL" id="BCX48969.1"/>
    </source>
</evidence>
<reference evidence="3 4" key="1">
    <citation type="submission" date="2021-06" db="EMBL/GenBank/DDBJ databases">
        <title>Complete genome of Haloferula helveola possessing various polysaccharide degrading enzymes.</title>
        <authorList>
            <person name="Takami H."/>
            <person name="Huang C."/>
            <person name="Hamasaki K."/>
        </authorList>
    </citation>
    <scope>NUCLEOTIDE SEQUENCE [LARGE SCALE GENOMIC DNA]</scope>
    <source>
        <strain evidence="3 4">CN-1</strain>
    </source>
</reference>
<dbReference type="InterPro" id="IPR011050">
    <property type="entry name" value="Pectin_lyase_fold/virulence"/>
</dbReference>
<gene>
    <name evidence="3" type="ORF">HAHE_28770</name>
</gene>
<organism evidence="3 4">
    <name type="scientific">Haloferula helveola</name>
    <dbReference type="NCBI Taxonomy" id="490095"/>
    <lineage>
        <taxon>Bacteria</taxon>
        <taxon>Pseudomonadati</taxon>
        <taxon>Verrucomicrobiota</taxon>
        <taxon>Verrucomicrobiia</taxon>
        <taxon>Verrucomicrobiales</taxon>
        <taxon>Verrucomicrobiaceae</taxon>
        <taxon>Haloferula</taxon>
    </lineage>
</organism>
<dbReference type="EMBL" id="AP024702">
    <property type="protein sequence ID" value="BCX48969.1"/>
    <property type="molecule type" value="Genomic_DNA"/>
</dbReference>
<sequence length="368" mass="39892">MIRVLSVLFTSVSIASAAIVVSDDASFRAALSGAKPGDEIVVKEGEYRGGIQVRDRSGTEDRPITLRAQGRVMLRGGGSTAIQFSACSHWTIRGLQAEGFTGNGFNFDDAGRLDQPVVGLVLEELRVYETGPKGNHDGIKMSGITKFRVANCIIEGWGGSAIDMVGCRDGVVAACRLRGLEGFSSASGIQMKGGTRGIHVRSCRFDRAGQRAINLGGSTGKPYFRPEVTRFEAEGIEVSNCLFLGGETAVAFVTSSGGRVHHNLILRPEKWAFRILQEQPVAEFGRCEKGEVFRNVIVFPESNRTAVNVGPDTLPGTFTFRENAWFHEGGRHRPQLPVEEAGGLYGVDPELVETKIRSRELFGYGPRN</sequence>
<dbReference type="SUPFAM" id="SSF51126">
    <property type="entry name" value="Pectin lyase-like"/>
    <property type="match status" value="1"/>
</dbReference>
<dbReference type="InterPro" id="IPR039513">
    <property type="entry name" value="PL-6"/>
</dbReference>
<keyword evidence="1" id="KW-0732">Signal</keyword>